<keyword evidence="14" id="KW-1185">Reference proteome</keyword>
<evidence type="ECO:0000256" key="6">
    <source>
        <dbReference type="ARBA" id="ARBA00022676"/>
    </source>
</evidence>
<dbReference type="InterPro" id="IPR037439">
    <property type="entry name" value="Branching_enzy"/>
</dbReference>
<dbReference type="InterPro" id="IPR006048">
    <property type="entry name" value="A-amylase/branching_C"/>
</dbReference>
<comment type="caution">
    <text evidence="13">The sequence shown here is derived from an EMBL/GenBank/DDBJ whole genome shotgun (WGS) entry which is preliminary data.</text>
</comment>
<dbReference type="PIRSF" id="PIRSF000463">
    <property type="entry name" value="GlgB"/>
    <property type="match status" value="1"/>
</dbReference>
<comment type="subunit">
    <text evidence="10">Monomer.</text>
</comment>
<dbReference type="InterPro" id="IPR044143">
    <property type="entry name" value="GlgB_N_E_set_prok"/>
</dbReference>
<feature type="domain" description="Glycosyl hydrolase family 13 catalytic" evidence="12">
    <location>
        <begin position="165"/>
        <end position="499"/>
    </location>
</feature>
<dbReference type="Pfam" id="PF00128">
    <property type="entry name" value="Alpha-amylase"/>
    <property type="match status" value="1"/>
</dbReference>
<dbReference type="NCBIfam" id="NF008967">
    <property type="entry name" value="PRK12313.1"/>
    <property type="match status" value="1"/>
</dbReference>
<dbReference type="Gene3D" id="2.60.40.10">
    <property type="entry name" value="Immunoglobulins"/>
    <property type="match status" value="1"/>
</dbReference>
<keyword evidence="9 10" id="KW-0119">Carbohydrate metabolism</keyword>
<dbReference type="NCBIfam" id="NF003811">
    <property type="entry name" value="PRK05402.1"/>
    <property type="match status" value="1"/>
</dbReference>
<dbReference type="Proteomes" id="UP000285120">
    <property type="component" value="Unassembled WGS sequence"/>
</dbReference>
<sequence>MDMYGITEEQLYLFHEGTFYHSHHVFGCHHITYKGKKGCRFTVWAPHAEKIHIACEENAWTGEGFELHRIDDLGVWSGFFPEWKAQATYKYSITAEDGSILLKADPYAVFSEIRPNTASVSMLESTHHWNDEKYLAERARTNFYESKIAVYEMHAGTWKQHPDGSFYSYRELATHIIPYLLEMEYTHVELLPISEHPFDQSWGYQVTGYFSITSRYGTPDDFKYFVDACHASGIGVIMDWVPGHFCKDSHGLRQFDGKPLYEYDDPMIAEKTNWGTLVFDYTKPEVRSFLISNAVFWLEDLHLDGIRVDAVASMIYYNLEKTEMDAKVYNIHGEGINLEAVDFLKQLNTAVSDRLPDTLMIAEESTAWPMITHPVKDGGLGFDFKWNMGWMNDTLTYMKMHWTQRKDFHHLLTFSGVYAFSERFILPLSHDEVVHEKKSLLDKMPGSQEEQFSQLRLLYGYMASHPGKTLLFMGGEIGAYDEWRDKEELAWNLLTYPIHHALQRYVASLQKFVKNHPALYAQDHQPEGFTWVDADNSEQNILLFTRQSEEEELLILCNFSGMKFPHFRIGVSEPGLYQEVFNSDEAEFGGSGYTNRLYLPSSPSPLHGRPHSIDTVVPPFSTLYFKKRKAIKRRNHNG</sequence>
<evidence type="ECO:0000256" key="8">
    <source>
        <dbReference type="ARBA" id="ARBA00023056"/>
    </source>
</evidence>
<evidence type="ECO:0000256" key="7">
    <source>
        <dbReference type="ARBA" id="ARBA00022679"/>
    </source>
</evidence>
<keyword evidence="5 10" id="KW-0321">Glycogen metabolism</keyword>
<dbReference type="HAMAP" id="MF_00685">
    <property type="entry name" value="GlgB"/>
    <property type="match status" value="1"/>
</dbReference>
<dbReference type="GO" id="GO:0004553">
    <property type="term" value="F:hydrolase activity, hydrolyzing O-glycosyl compounds"/>
    <property type="evidence" value="ECO:0007669"/>
    <property type="project" value="InterPro"/>
</dbReference>
<dbReference type="InterPro" id="IPR006407">
    <property type="entry name" value="GlgB"/>
</dbReference>
<dbReference type="Gene3D" id="3.20.20.80">
    <property type="entry name" value="Glycosidases"/>
    <property type="match status" value="1"/>
</dbReference>
<dbReference type="GO" id="GO:0043169">
    <property type="term" value="F:cation binding"/>
    <property type="evidence" value="ECO:0007669"/>
    <property type="project" value="InterPro"/>
</dbReference>
<dbReference type="NCBIfam" id="TIGR01515">
    <property type="entry name" value="branching_enzym"/>
    <property type="match status" value="1"/>
</dbReference>
<feature type="active site" description="Nucleophile" evidence="10 11">
    <location>
        <position position="309"/>
    </location>
</feature>
<evidence type="ECO:0000256" key="11">
    <source>
        <dbReference type="PIRSR" id="PIRSR000463-1"/>
    </source>
</evidence>
<evidence type="ECO:0000256" key="9">
    <source>
        <dbReference type="ARBA" id="ARBA00023277"/>
    </source>
</evidence>
<dbReference type="GO" id="GO:0005829">
    <property type="term" value="C:cytosol"/>
    <property type="evidence" value="ECO:0007669"/>
    <property type="project" value="TreeGrafter"/>
</dbReference>
<dbReference type="EC" id="2.4.1.18" evidence="10"/>
<dbReference type="SMART" id="SM00642">
    <property type="entry name" value="Aamy"/>
    <property type="match status" value="1"/>
</dbReference>
<evidence type="ECO:0000256" key="2">
    <source>
        <dbReference type="ARBA" id="ARBA00002953"/>
    </source>
</evidence>
<dbReference type="SUPFAM" id="SSF51445">
    <property type="entry name" value="(Trans)glycosidases"/>
    <property type="match status" value="1"/>
</dbReference>
<feature type="active site" description="Proton donor" evidence="10 11">
    <location>
        <position position="363"/>
    </location>
</feature>
<evidence type="ECO:0000256" key="4">
    <source>
        <dbReference type="ARBA" id="ARBA00009000"/>
    </source>
</evidence>
<evidence type="ECO:0000313" key="14">
    <source>
        <dbReference type="Proteomes" id="UP000285120"/>
    </source>
</evidence>
<dbReference type="UniPathway" id="UPA00164"/>
<evidence type="ECO:0000256" key="5">
    <source>
        <dbReference type="ARBA" id="ARBA00022600"/>
    </source>
</evidence>
<comment type="function">
    <text evidence="2 10">Catalyzes the formation of the alpha-1,6-glucosidic linkages in glycogen by scission of a 1,4-alpha-linked oligosaccharide from growing alpha-1,4-glucan chains and the subsequent attachment of the oligosaccharide to the alpha-1,6 position.</text>
</comment>
<dbReference type="AlphaFoldDB" id="A0A419V3T4"/>
<dbReference type="InterPro" id="IPR013783">
    <property type="entry name" value="Ig-like_fold"/>
</dbReference>
<dbReference type="RefSeq" id="WP_120193550.1">
    <property type="nucleotide sequence ID" value="NZ_RAPK01000009.1"/>
</dbReference>
<evidence type="ECO:0000313" key="13">
    <source>
        <dbReference type="EMBL" id="RKD73177.1"/>
    </source>
</evidence>
<reference evidence="13 14" key="1">
    <citation type="submission" date="2018-09" db="EMBL/GenBank/DDBJ databases">
        <title>Genomic Encyclopedia of Archaeal and Bacterial Type Strains, Phase II (KMG-II): from individual species to whole genera.</title>
        <authorList>
            <person name="Goeker M."/>
        </authorList>
    </citation>
    <scope>NUCLEOTIDE SEQUENCE [LARGE SCALE GENOMIC DNA]</scope>
    <source>
        <strain evidence="13 14">DSM 17008</strain>
    </source>
</reference>
<dbReference type="InterPro" id="IPR017853">
    <property type="entry name" value="GH"/>
</dbReference>
<name>A0A419V3T4_9BACL</name>
<keyword evidence="8 10" id="KW-0320">Glycogen biosynthesis</keyword>
<dbReference type="FunFam" id="3.20.20.80:FF:000003">
    <property type="entry name" value="1,4-alpha-glucan branching enzyme GlgB"/>
    <property type="match status" value="1"/>
</dbReference>
<dbReference type="FunFam" id="2.60.40.1180:FF:000002">
    <property type="entry name" value="1,4-alpha-glucan branching enzyme GlgB"/>
    <property type="match status" value="1"/>
</dbReference>
<evidence type="ECO:0000256" key="1">
    <source>
        <dbReference type="ARBA" id="ARBA00000826"/>
    </source>
</evidence>
<dbReference type="Pfam" id="PF02922">
    <property type="entry name" value="CBM_48"/>
    <property type="match status" value="1"/>
</dbReference>
<dbReference type="OrthoDB" id="9800174at2"/>
<protein>
    <recommendedName>
        <fullName evidence="10">1,4-alpha-glucan branching enzyme GlgB</fullName>
        <ecNumber evidence="10">2.4.1.18</ecNumber>
    </recommendedName>
    <alternativeName>
        <fullName evidence="10">1,4-alpha-D-glucan:1,4-alpha-D-glucan 6-glucosyl-transferase</fullName>
    </alternativeName>
    <alternativeName>
        <fullName evidence="10">Alpha-(1-&gt;4)-glucan branching enzyme</fullName>
    </alternativeName>
    <alternativeName>
        <fullName evidence="10">Glycogen branching enzyme</fullName>
        <shortName evidence="10">BE</shortName>
    </alternativeName>
</protein>
<dbReference type="GO" id="GO:0005978">
    <property type="term" value="P:glycogen biosynthetic process"/>
    <property type="evidence" value="ECO:0007669"/>
    <property type="project" value="UniProtKB-UniRule"/>
</dbReference>
<dbReference type="InterPro" id="IPR013780">
    <property type="entry name" value="Glyco_hydro_b"/>
</dbReference>
<proteinExistence type="inferred from homology"/>
<dbReference type="EMBL" id="RAPK01000009">
    <property type="protein sequence ID" value="RKD73177.1"/>
    <property type="molecule type" value="Genomic_DNA"/>
</dbReference>
<dbReference type="CDD" id="cd11322">
    <property type="entry name" value="AmyAc_Glg_BE"/>
    <property type="match status" value="1"/>
</dbReference>
<evidence type="ECO:0000256" key="10">
    <source>
        <dbReference type="HAMAP-Rule" id="MF_00685"/>
    </source>
</evidence>
<organism evidence="13 14">
    <name type="scientific">Sinobaca qinghaiensis</name>
    <dbReference type="NCBI Taxonomy" id="342944"/>
    <lineage>
        <taxon>Bacteria</taxon>
        <taxon>Bacillati</taxon>
        <taxon>Bacillota</taxon>
        <taxon>Bacilli</taxon>
        <taxon>Bacillales</taxon>
        <taxon>Sporolactobacillaceae</taxon>
        <taxon>Sinobaca</taxon>
    </lineage>
</organism>
<evidence type="ECO:0000256" key="3">
    <source>
        <dbReference type="ARBA" id="ARBA00004964"/>
    </source>
</evidence>
<dbReference type="Pfam" id="PF02806">
    <property type="entry name" value="Alpha-amylase_C"/>
    <property type="match status" value="1"/>
</dbReference>
<gene>
    <name evidence="10" type="primary">glgB</name>
    <name evidence="13" type="ORF">ATL39_2383</name>
</gene>
<dbReference type="PANTHER" id="PTHR43651:SF3">
    <property type="entry name" value="1,4-ALPHA-GLUCAN-BRANCHING ENZYME"/>
    <property type="match status" value="1"/>
</dbReference>
<dbReference type="InterPro" id="IPR004193">
    <property type="entry name" value="Glyco_hydro_13_N"/>
</dbReference>
<keyword evidence="7 10" id="KW-0808">Transferase</keyword>
<keyword evidence="6 10" id="KW-0328">Glycosyltransferase</keyword>
<dbReference type="CDD" id="cd02855">
    <property type="entry name" value="E_set_GBE_prok_N"/>
    <property type="match status" value="1"/>
</dbReference>
<comment type="pathway">
    <text evidence="3 10">Glycan biosynthesis; glycogen biosynthesis.</text>
</comment>
<comment type="catalytic activity">
    <reaction evidence="1 10">
        <text>Transfers a segment of a (1-&gt;4)-alpha-D-glucan chain to a primary hydroxy group in a similar glucan chain.</text>
        <dbReference type="EC" id="2.4.1.18"/>
    </reaction>
</comment>
<dbReference type="SUPFAM" id="SSF51011">
    <property type="entry name" value="Glycosyl hydrolase domain"/>
    <property type="match status" value="1"/>
</dbReference>
<dbReference type="GO" id="GO:0003844">
    <property type="term" value="F:1,4-alpha-glucan branching enzyme activity"/>
    <property type="evidence" value="ECO:0007669"/>
    <property type="project" value="UniProtKB-UniRule"/>
</dbReference>
<dbReference type="PANTHER" id="PTHR43651">
    <property type="entry name" value="1,4-ALPHA-GLUCAN-BRANCHING ENZYME"/>
    <property type="match status" value="1"/>
</dbReference>
<accession>A0A419V3T4</accession>
<dbReference type="Gene3D" id="2.60.40.1180">
    <property type="entry name" value="Golgi alpha-mannosidase II"/>
    <property type="match status" value="1"/>
</dbReference>
<evidence type="ECO:0000259" key="12">
    <source>
        <dbReference type="SMART" id="SM00642"/>
    </source>
</evidence>
<dbReference type="InterPro" id="IPR006047">
    <property type="entry name" value="GH13_cat_dom"/>
</dbReference>
<comment type="similarity">
    <text evidence="4 10">Belongs to the glycosyl hydrolase 13 family. GlgB subfamily.</text>
</comment>